<dbReference type="EMBL" id="LN730092">
    <property type="protein sequence ID" value="CEP13571.1"/>
    <property type="molecule type" value="Genomic_DNA"/>
</dbReference>
<gene>
    <name evidence="1" type="primary">PARPA_07666.1 scaffold 29300</name>
</gene>
<dbReference type="AlphaFoldDB" id="A0A0B7NF43"/>
<evidence type="ECO:0000313" key="2">
    <source>
        <dbReference type="Proteomes" id="UP000054107"/>
    </source>
</evidence>
<name>A0A0B7NF43_9FUNG</name>
<dbReference type="GO" id="GO:0006629">
    <property type="term" value="P:lipid metabolic process"/>
    <property type="evidence" value="ECO:0007669"/>
    <property type="project" value="InterPro"/>
</dbReference>
<dbReference type="Proteomes" id="UP000054107">
    <property type="component" value="Unassembled WGS sequence"/>
</dbReference>
<dbReference type="SUPFAM" id="SSF51695">
    <property type="entry name" value="PLC-like phosphodiesterases"/>
    <property type="match status" value="1"/>
</dbReference>
<dbReference type="OrthoDB" id="7984201at2759"/>
<dbReference type="Pfam" id="PF26146">
    <property type="entry name" value="PI-PLC_X"/>
    <property type="match status" value="1"/>
</dbReference>
<protein>
    <submittedName>
        <fullName evidence="1">Uncharacterized protein</fullName>
    </submittedName>
</protein>
<sequence length="225" mass="25400">MWNNLYNFKATQLAAVYEASRIMPYVYLPNTSASLMWPTIQEMIDTNKRLVNFVDAEADITQVPWLIDQFSHIFETPYENLDVDSFDCNVDRIAQEMSPNGMMYVMNHFIYGVIEVGPLKIEVPFKEKATTVNAKDSLIKHASICSLTFQKRPSFIEVDFYTIGDALAVVSELNGVPATPSMLKKSVPVVDNSAIAIRKSNLSPTRHILIENSSSNRNAFTTYVD</sequence>
<organism evidence="1 2">
    <name type="scientific">Parasitella parasitica</name>
    <dbReference type="NCBI Taxonomy" id="35722"/>
    <lineage>
        <taxon>Eukaryota</taxon>
        <taxon>Fungi</taxon>
        <taxon>Fungi incertae sedis</taxon>
        <taxon>Mucoromycota</taxon>
        <taxon>Mucoromycotina</taxon>
        <taxon>Mucoromycetes</taxon>
        <taxon>Mucorales</taxon>
        <taxon>Mucorineae</taxon>
        <taxon>Mucoraceae</taxon>
        <taxon>Parasitella</taxon>
    </lineage>
</organism>
<accession>A0A0B7NF43</accession>
<dbReference type="STRING" id="35722.A0A0B7NF43"/>
<dbReference type="GO" id="GO:0008081">
    <property type="term" value="F:phosphoric diester hydrolase activity"/>
    <property type="evidence" value="ECO:0007669"/>
    <property type="project" value="InterPro"/>
</dbReference>
<dbReference type="InterPro" id="IPR017946">
    <property type="entry name" value="PLC-like_Pdiesterase_TIM-brl"/>
</dbReference>
<keyword evidence="2" id="KW-1185">Reference proteome</keyword>
<reference evidence="1 2" key="1">
    <citation type="submission" date="2014-09" db="EMBL/GenBank/DDBJ databases">
        <authorList>
            <person name="Ellenberger Sabrina"/>
        </authorList>
    </citation>
    <scope>NUCLEOTIDE SEQUENCE [LARGE SCALE GENOMIC DNA]</scope>
    <source>
        <strain evidence="1 2">CBS 412.66</strain>
    </source>
</reference>
<evidence type="ECO:0000313" key="1">
    <source>
        <dbReference type="EMBL" id="CEP13571.1"/>
    </source>
</evidence>
<proteinExistence type="predicted"/>